<evidence type="ECO:0000313" key="2">
    <source>
        <dbReference type="EMBL" id="KAF0694236.1"/>
    </source>
</evidence>
<evidence type="ECO:0000313" key="4">
    <source>
        <dbReference type="Proteomes" id="UP000332933"/>
    </source>
</evidence>
<dbReference type="AlphaFoldDB" id="A0A485L2M9"/>
<sequence length="118" mass="12499">MCVLMEKDLFHTSASSSACPFPLFPPPPDDDMSEAEDIFGGLACAAFCGICCAVAAEEDKREREQSMIVKEGKQGELGSKAGPIQVNPVPVSFGGAKEVDVPKTASRRRTTPPKSPSL</sequence>
<reference evidence="3 4" key="1">
    <citation type="submission" date="2019-03" db="EMBL/GenBank/DDBJ databases">
        <authorList>
            <person name="Gaulin E."/>
            <person name="Dumas B."/>
        </authorList>
    </citation>
    <scope>NUCLEOTIDE SEQUENCE [LARGE SCALE GENOMIC DNA]</scope>
    <source>
        <strain evidence="3">CBS 568.67</strain>
    </source>
</reference>
<evidence type="ECO:0000313" key="3">
    <source>
        <dbReference type="EMBL" id="VFT91689.1"/>
    </source>
</evidence>
<dbReference type="OrthoDB" id="77679at2759"/>
<accession>A0A485L2M9</accession>
<keyword evidence="4" id="KW-1185">Reference proteome</keyword>
<dbReference type="PROSITE" id="PS51257">
    <property type="entry name" value="PROKAR_LIPOPROTEIN"/>
    <property type="match status" value="1"/>
</dbReference>
<dbReference type="Proteomes" id="UP000332933">
    <property type="component" value="Unassembled WGS sequence"/>
</dbReference>
<dbReference type="EMBL" id="VJMH01005585">
    <property type="protein sequence ID" value="KAF0694236.1"/>
    <property type="molecule type" value="Genomic_DNA"/>
</dbReference>
<organism evidence="3 4">
    <name type="scientific">Aphanomyces stellatus</name>
    <dbReference type="NCBI Taxonomy" id="120398"/>
    <lineage>
        <taxon>Eukaryota</taxon>
        <taxon>Sar</taxon>
        <taxon>Stramenopiles</taxon>
        <taxon>Oomycota</taxon>
        <taxon>Saprolegniomycetes</taxon>
        <taxon>Saprolegniales</taxon>
        <taxon>Verrucalvaceae</taxon>
        <taxon>Aphanomyces</taxon>
    </lineage>
</organism>
<protein>
    <submittedName>
        <fullName evidence="3">Aste57867_14872 protein</fullName>
    </submittedName>
</protein>
<evidence type="ECO:0000256" key="1">
    <source>
        <dbReference type="SAM" id="MobiDB-lite"/>
    </source>
</evidence>
<gene>
    <name evidence="3" type="primary">Aste57867_14872</name>
    <name evidence="2" type="ORF">As57867_014816</name>
    <name evidence="3" type="ORF">ASTE57867_14872</name>
</gene>
<feature type="region of interest" description="Disordered" evidence="1">
    <location>
        <begin position="71"/>
        <end position="118"/>
    </location>
</feature>
<proteinExistence type="predicted"/>
<dbReference type="EMBL" id="CAADRA010005606">
    <property type="protein sequence ID" value="VFT91689.1"/>
    <property type="molecule type" value="Genomic_DNA"/>
</dbReference>
<reference evidence="2" key="2">
    <citation type="submission" date="2019-06" db="EMBL/GenBank/DDBJ databases">
        <title>Genomics analysis of Aphanomyces spp. identifies a new class of oomycete effector associated with host adaptation.</title>
        <authorList>
            <person name="Gaulin E."/>
        </authorList>
    </citation>
    <scope>NUCLEOTIDE SEQUENCE</scope>
    <source>
        <strain evidence="2">CBS 578.67</strain>
    </source>
</reference>
<name>A0A485L2M9_9STRA</name>